<evidence type="ECO:0000313" key="3">
    <source>
        <dbReference type="Proteomes" id="UP000283655"/>
    </source>
</evidence>
<evidence type="ECO:0000259" key="1">
    <source>
        <dbReference type="Pfam" id="PF13480"/>
    </source>
</evidence>
<dbReference type="InterPro" id="IPR016181">
    <property type="entry name" value="Acyl_CoA_acyltransferase"/>
</dbReference>
<dbReference type="Pfam" id="PF13480">
    <property type="entry name" value="Acetyltransf_6"/>
    <property type="match status" value="1"/>
</dbReference>
<protein>
    <submittedName>
        <fullName evidence="2">GNAT family N-acetyltransferase</fullName>
    </submittedName>
</protein>
<dbReference type="EMBL" id="QZDH01000030">
    <property type="protein sequence ID" value="RJL50671.1"/>
    <property type="molecule type" value="Genomic_DNA"/>
</dbReference>
<dbReference type="InterPro" id="IPR038740">
    <property type="entry name" value="BioF2-like_GNAT_dom"/>
</dbReference>
<dbReference type="SUPFAM" id="SSF55729">
    <property type="entry name" value="Acyl-CoA N-acyltransferases (Nat)"/>
    <property type="match status" value="1"/>
</dbReference>
<dbReference type="GO" id="GO:0016740">
    <property type="term" value="F:transferase activity"/>
    <property type="evidence" value="ECO:0007669"/>
    <property type="project" value="UniProtKB-KW"/>
</dbReference>
<reference evidence="2 3" key="1">
    <citation type="submission" date="2018-09" db="EMBL/GenBank/DDBJ databases">
        <title>Phylogenetic diversity of Pectobacterium and Dickeya strains causing blackleg disease of potato in Morocco.</title>
        <authorList>
            <person name="Oulghazi S."/>
            <person name="Moumni M."/>
            <person name="Faure D."/>
        </authorList>
    </citation>
    <scope>NUCLEOTIDE SEQUENCE [LARGE SCALE GENOMIC DNA]</scope>
    <source>
        <strain evidence="2 3">S1.15.11.2D</strain>
    </source>
</reference>
<gene>
    <name evidence="2" type="ORF">D5071_12710</name>
</gene>
<keyword evidence="2" id="KW-0808">Transferase</keyword>
<evidence type="ECO:0000313" key="2">
    <source>
        <dbReference type="EMBL" id="RJL50671.1"/>
    </source>
</evidence>
<sequence>MKITCLQSMTQIDRTTYQRFYQRVNGAIFYNYAFLLALEEKPLLPHLKTFYLLAQEGSEIVGWLPVWLQTDVDPFKVLATSLGYPFTASDRALFSHVMHVSDSQLLSIGNGSQAALLEALRELAKEERVLSLGLLNLTADNAQAYRPHFPGGEINFMWNRFTLDLRPFSTQEEVIAAMNSDGRREANRQLRHFYKAGGSIDWRAVHEVDLQAATALCQQTTERNGTPHYYPPDAVAHLLRRCADFTRVVEIRQQERLAGVGFIFLQRDTLWLWAVGMDYAAADFSPYTLLYLDIYRYALAHGIAFIEAGRTTQRIKERLGFRAVPLYSLTKKGETDV</sequence>
<accession>A0A419AV47</accession>
<dbReference type="Gene3D" id="3.40.630.30">
    <property type="match status" value="1"/>
</dbReference>
<dbReference type="AlphaFoldDB" id="A0A419AV47"/>
<organism evidence="2 3">
    <name type="scientific">Pectobacterium carotovorum</name>
    <name type="common">Erwinia carotovora</name>
    <dbReference type="NCBI Taxonomy" id="554"/>
    <lineage>
        <taxon>Bacteria</taxon>
        <taxon>Pseudomonadati</taxon>
        <taxon>Pseudomonadota</taxon>
        <taxon>Gammaproteobacteria</taxon>
        <taxon>Enterobacterales</taxon>
        <taxon>Pectobacteriaceae</taxon>
        <taxon>Pectobacterium</taxon>
    </lineage>
</organism>
<dbReference type="Proteomes" id="UP000283655">
    <property type="component" value="Unassembled WGS sequence"/>
</dbReference>
<feature type="domain" description="BioF2-like acetyltransferase" evidence="1">
    <location>
        <begin position="182"/>
        <end position="315"/>
    </location>
</feature>
<proteinExistence type="predicted"/>
<name>A0A419AV47_PECCA</name>
<comment type="caution">
    <text evidence="2">The sequence shown here is derived from an EMBL/GenBank/DDBJ whole genome shotgun (WGS) entry which is preliminary data.</text>
</comment>
<dbReference type="RefSeq" id="WP_119873957.1">
    <property type="nucleotide sequence ID" value="NZ_QZDH01000030.1"/>
</dbReference>